<feature type="region of interest" description="Disordered" evidence="1">
    <location>
        <begin position="140"/>
        <end position="165"/>
    </location>
</feature>
<feature type="compositionally biased region" description="Basic and acidic residues" evidence="1">
    <location>
        <begin position="419"/>
        <end position="437"/>
    </location>
</feature>
<feature type="region of interest" description="Disordered" evidence="1">
    <location>
        <begin position="416"/>
        <end position="444"/>
    </location>
</feature>
<dbReference type="AlphaFoldDB" id="A0A7R9TI87"/>
<name>A0A7R9TI87_9VIRI</name>
<feature type="region of interest" description="Disordered" evidence="1">
    <location>
        <begin position="1"/>
        <end position="21"/>
    </location>
</feature>
<dbReference type="EMBL" id="HBDZ01005863">
    <property type="protein sequence ID" value="CAD8236113.1"/>
    <property type="molecule type" value="Transcribed_RNA"/>
</dbReference>
<evidence type="ECO:0000256" key="1">
    <source>
        <dbReference type="SAM" id="MobiDB-lite"/>
    </source>
</evidence>
<protein>
    <submittedName>
        <fullName evidence="2">Uncharacterized protein</fullName>
    </submittedName>
</protein>
<gene>
    <name evidence="2" type="ORF">PCOL08062_LOCUS4478</name>
</gene>
<organism evidence="2">
    <name type="scientific">Prasinoderma coloniale</name>
    <dbReference type="NCBI Taxonomy" id="156133"/>
    <lineage>
        <taxon>Eukaryota</taxon>
        <taxon>Viridiplantae</taxon>
        <taxon>Prasinodermophyta</taxon>
        <taxon>Prasinodermophyceae</taxon>
        <taxon>Prasinodermales</taxon>
        <taxon>Prasinodermaceae</taxon>
        <taxon>Prasinoderma</taxon>
    </lineage>
</organism>
<proteinExistence type="predicted"/>
<evidence type="ECO:0000313" key="2">
    <source>
        <dbReference type="EMBL" id="CAD8236113.1"/>
    </source>
</evidence>
<reference evidence="2" key="1">
    <citation type="submission" date="2021-01" db="EMBL/GenBank/DDBJ databases">
        <authorList>
            <person name="Corre E."/>
            <person name="Pelletier E."/>
            <person name="Niang G."/>
            <person name="Scheremetjew M."/>
            <person name="Finn R."/>
            <person name="Kale V."/>
            <person name="Holt S."/>
            <person name="Cochrane G."/>
            <person name="Meng A."/>
            <person name="Brown T."/>
            <person name="Cohen L."/>
        </authorList>
    </citation>
    <scope>NUCLEOTIDE SEQUENCE</scope>
    <source>
        <strain evidence="2">CCMP1413</strain>
    </source>
</reference>
<sequence length="444" mass="47418">MRAEGGQRGANVRPSARTATAKGGGAPLLLLVLLLGQHFALAVMSATTAATPGEVGGSDVPAPLGPLPRNCKEPKREAVRLWDAAAVADAGANPLWDWGHESGRWRRDLPEDSNCSSGLLSDGTGFEAMRAKVAAITGVETLGLPPPDPATGTSPTSPSLGNETALLPPVTDGDVIINLGQGTTGTHGVWFSLTEAAAGAHFGLLRNKFHAITERGLYDLLQITKYGFRDMDACAKQKVVNTGERDCRASTMAPATARGLWRALRSGTQHVSDSPWGYFASDVLALAGPQMRIMESLREGVAWSQARDGHGHGGTPICKPQYAAKAHSWFNLGECMMAAGDAAEAWETISAACDRDELELGPDRRFERLAAKFELHTAYIDAIVPAARLHKVCIWDGGNEGLVGVRFRSGCVTRGVPRPPERAKRDPNRTRTHKPMEKAGNVWR</sequence>
<accession>A0A7R9TI87</accession>
<feature type="compositionally biased region" description="Polar residues" evidence="1">
    <location>
        <begin position="151"/>
        <end position="162"/>
    </location>
</feature>